<gene>
    <name evidence="1" type="ORF">FHR21_003658</name>
</gene>
<dbReference type="RefSeq" id="WP_184100873.1">
    <property type="nucleotide sequence ID" value="NZ_JACIJH010000016.1"/>
</dbReference>
<keyword evidence="2" id="KW-1185">Reference proteome</keyword>
<reference evidence="1 2" key="1">
    <citation type="submission" date="2020-08" db="EMBL/GenBank/DDBJ databases">
        <title>Genomic Encyclopedia of Type Strains, Phase IV (KMG-IV): sequencing the most valuable type-strain genomes for metagenomic binning, comparative biology and taxonomic classification.</title>
        <authorList>
            <person name="Goeker M."/>
        </authorList>
    </citation>
    <scope>NUCLEOTIDE SEQUENCE [LARGE SCALE GENOMIC DNA]</scope>
    <source>
        <strain evidence="1 2">DSM 27163</strain>
    </source>
</reference>
<proteinExistence type="predicted"/>
<evidence type="ECO:0008006" key="3">
    <source>
        <dbReference type="Google" id="ProtNLM"/>
    </source>
</evidence>
<dbReference type="PROSITE" id="PS51257">
    <property type="entry name" value="PROKAR_LIPOPROTEIN"/>
    <property type="match status" value="1"/>
</dbReference>
<dbReference type="Proteomes" id="UP000537161">
    <property type="component" value="Unassembled WGS sequence"/>
</dbReference>
<evidence type="ECO:0000313" key="1">
    <source>
        <dbReference type="EMBL" id="MBB5708279.1"/>
    </source>
</evidence>
<name>A0A7W9B8M1_9SPHN</name>
<comment type="caution">
    <text evidence="1">The sequence shown here is derived from an EMBL/GenBank/DDBJ whole genome shotgun (WGS) entry which is preliminary data.</text>
</comment>
<dbReference type="EMBL" id="JACIJH010000016">
    <property type="protein sequence ID" value="MBB5708279.1"/>
    <property type="molecule type" value="Genomic_DNA"/>
</dbReference>
<dbReference type="AlphaFoldDB" id="A0A7W9B8M1"/>
<accession>A0A7W9B8M1</accession>
<evidence type="ECO:0000313" key="2">
    <source>
        <dbReference type="Proteomes" id="UP000537161"/>
    </source>
</evidence>
<sequence length="248" mass="25587">MIVRGKWLVAGLLVATAGLGGCRDNPDKAALALDDGLAADPAIKGALEDKIMVDPKLAGQANRNAAGPGNRPVDGGVPAIPAGRAAIAAEAAAALKAGKLVKAPKALPFEEAACDGNCATQQRPATIGALAEEQSKGSCDAKLTYSNDWANRLPAAFRVYPRATVREAAGVKGGKCNIRVVNFQTAASLQGVLDYYNTLALRAGYTSDHRVRGNEHMLGGTNGDFAYVIFARRDGGMTDVDLVASGGR</sequence>
<protein>
    <recommendedName>
        <fullName evidence="3">Lipoprotein</fullName>
    </recommendedName>
</protein>
<organism evidence="1 2">
    <name type="scientific">Sphingopyxis panaciterrulae</name>
    <dbReference type="NCBI Taxonomy" id="462372"/>
    <lineage>
        <taxon>Bacteria</taxon>
        <taxon>Pseudomonadati</taxon>
        <taxon>Pseudomonadota</taxon>
        <taxon>Alphaproteobacteria</taxon>
        <taxon>Sphingomonadales</taxon>
        <taxon>Sphingomonadaceae</taxon>
        <taxon>Sphingopyxis</taxon>
    </lineage>
</organism>